<feature type="transmembrane region" description="Helical" evidence="1">
    <location>
        <begin position="266"/>
        <end position="284"/>
    </location>
</feature>
<accession>A0ABS8DL67</accession>
<keyword evidence="1" id="KW-0472">Membrane</keyword>
<dbReference type="Proteomes" id="UP001299546">
    <property type="component" value="Unassembled WGS sequence"/>
</dbReference>
<feature type="transmembrane region" description="Helical" evidence="1">
    <location>
        <begin position="77"/>
        <end position="96"/>
    </location>
</feature>
<feature type="transmembrane region" description="Helical" evidence="1">
    <location>
        <begin position="108"/>
        <end position="127"/>
    </location>
</feature>
<dbReference type="InterPro" id="IPR021552">
    <property type="entry name" value="ArsP_2"/>
</dbReference>
<name>A0ABS8DL67_9FIRM</name>
<feature type="transmembrane region" description="Helical" evidence="1">
    <location>
        <begin position="231"/>
        <end position="254"/>
    </location>
</feature>
<keyword evidence="3" id="KW-1185">Reference proteome</keyword>
<sequence length="285" mass="30477">MDLFLDILLDTTTDTVKLIPFLFLTYLAMEYLENKAGEKTVDMLLNAGKKGPVIGGILGVFPQCGFSAAAANLYSGGVITVGTLLAVFLSTSDEMLPILISERAKAETVVIILGAKIVVGVAAGILADMVVRIVGSSKKRELHIHEMCEREHCHCEEGSILRSAFSHSIEIIGFIFLISLLLNIAVEFIGMEELVSTVSRYPVFSIFVAGLIGLIPNCAASVTITKLYLEGVLSVGCMFAGLLACAGIGLLVLFRTNRDWKKNAMILASLYGVSVAGGIIAQILF</sequence>
<dbReference type="RefSeq" id="WP_066730674.1">
    <property type="nucleotide sequence ID" value="NZ_JAJCIQ010000004.1"/>
</dbReference>
<evidence type="ECO:0000313" key="2">
    <source>
        <dbReference type="EMBL" id="MCB7389144.1"/>
    </source>
</evidence>
<evidence type="ECO:0000256" key="1">
    <source>
        <dbReference type="SAM" id="Phobius"/>
    </source>
</evidence>
<dbReference type="NCBIfam" id="NF037962">
    <property type="entry name" value="arsenic_eff"/>
    <property type="match status" value="1"/>
</dbReference>
<protein>
    <submittedName>
        <fullName evidence="2">Arsenic efflux protein</fullName>
    </submittedName>
</protein>
<evidence type="ECO:0000313" key="3">
    <source>
        <dbReference type="Proteomes" id="UP001299546"/>
    </source>
</evidence>
<organism evidence="2 3">
    <name type="scientific">Bariatricus massiliensis</name>
    <dbReference type="NCBI Taxonomy" id="1745713"/>
    <lineage>
        <taxon>Bacteria</taxon>
        <taxon>Bacillati</taxon>
        <taxon>Bacillota</taxon>
        <taxon>Clostridia</taxon>
        <taxon>Lachnospirales</taxon>
        <taxon>Lachnospiraceae</taxon>
        <taxon>Bariatricus</taxon>
    </lineage>
</organism>
<feature type="transmembrane region" description="Helical" evidence="1">
    <location>
        <begin position="171"/>
        <end position="191"/>
    </location>
</feature>
<keyword evidence="1" id="KW-1133">Transmembrane helix</keyword>
<comment type="caution">
    <text evidence="2">The sequence shown here is derived from an EMBL/GenBank/DDBJ whole genome shotgun (WGS) entry which is preliminary data.</text>
</comment>
<dbReference type="Pfam" id="PF11449">
    <property type="entry name" value="ArsP_2"/>
    <property type="match status" value="1"/>
</dbReference>
<reference evidence="2 3" key="1">
    <citation type="submission" date="2021-10" db="EMBL/GenBank/DDBJ databases">
        <title>Collection of gut derived symbiotic bacterial strains cultured from healthy donors.</title>
        <authorList>
            <person name="Lin H."/>
            <person name="Littmann E."/>
            <person name="Kohout C."/>
            <person name="Pamer E.G."/>
        </authorList>
    </citation>
    <scope>NUCLEOTIDE SEQUENCE [LARGE SCALE GENOMIC DNA]</scope>
    <source>
        <strain evidence="2 3">DFI.1.165</strain>
    </source>
</reference>
<feature type="transmembrane region" description="Helical" evidence="1">
    <location>
        <begin position="203"/>
        <end position="225"/>
    </location>
</feature>
<proteinExistence type="predicted"/>
<dbReference type="EMBL" id="JAJCIS010000019">
    <property type="protein sequence ID" value="MCB7389144.1"/>
    <property type="molecule type" value="Genomic_DNA"/>
</dbReference>
<gene>
    <name evidence="2" type="ORF">LIZ65_17815</name>
</gene>
<keyword evidence="1" id="KW-0812">Transmembrane</keyword>